<dbReference type="EMBL" id="JBGQQK010000001">
    <property type="protein sequence ID" value="MFL2101777.1"/>
    <property type="molecule type" value="Genomic_DNA"/>
</dbReference>
<accession>A0ABW8UG30</accession>
<protein>
    <submittedName>
        <fullName evidence="2">Type IV pilus biogenesis protein PilM</fullName>
    </submittedName>
</protein>
<dbReference type="Gene3D" id="3.30.1490.300">
    <property type="match status" value="1"/>
</dbReference>
<dbReference type="RefSeq" id="WP_407141727.1">
    <property type="nucleotide sequence ID" value="NZ_JBGQQI010000001.1"/>
</dbReference>
<sequence length="342" mass="40611">MLFNKKPDLFIMFKDKSIFYMIYDDKKKQIVEQDQILLDQPVLIDGQLTNDALVKKRLELLVQEKKLKNAKASFILPDHFSMIRKEEIPVQLEEKEIENYISLHLNSSIRLPFDSPKIDFQVIEKTEDTQYILLTVYPKEQVKIYQDLLEDVRLQAYVADFSYLSVYRAFINSEKGFHSKDDHLLLIQWHPFDSSLSVFHDDIPQFHRHTNFTRFAQSWKQNKEGVWEWSGSDQELEQVIDEQLNAIERFLDFYKFSVMNGEKMVTKVLLTGNFPKLDYLYDRLNDRIDIKLMKLELPLALDQVFASLYGLISKENETNKINKKLKKKVKKHSTKEDEKIND</sequence>
<proteinExistence type="predicted"/>
<dbReference type="Pfam" id="PF11104">
    <property type="entry name" value="PilM_2"/>
    <property type="match status" value="1"/>
</dbReference>
<evidence type="ECO:0000256" key="1">
    <source>
        <dbReference type="SAM" id="MobiDB-lite"/>
    </source>
</evidence>
<name>A0ABW8UG30_9LACT</name>
<dbReference type="Gene3D" id="3.30.420.40">
    <property type="match status" value="2"/>
</dbReference>
<keyword evidence="3" id="KW-1185">Reference proteome</keyword>
<feature type="region of interest" description="Disordered" evidence="1">
    <location>
        <begin position="323"/>
        <end position="342"/>
    </location>
</feature>
<feature type="compositionally biased region" description="Basic residues" evidence="1">
    <location>
        <begin position="323"/>
        <end position="333"/>
    </location>
</feature>
<dbReference type="Proteomes" id="UP001625374">
    <property type="component" value="Unassembled WGS sequence"/>
</dbReference>
<evidence type="ECO:0000313" key="2">
    <source>
        <dbReference type="EMBL" id="MFL2101777.1"/>
    </source>
</evidence>
<dbReference type="InterPro" id="IPR005883">
    <property type="entry name" value="PilM"/>
</dbReference>
<gene>
    <name evidence="2" type="primary">pilM</name>
    <name evidence="2" type="ORF">ACEN37_00770</name>
</gene>
<comment type="caution">
    <text evidence="2">The sequence shown here is derived from an EMBL/GenBank/DDBJ whole genome shotgun (WGS) entry which is preliminary data.</text>
</comment>
<reference evidence="2 3" key="1">
    <citation type="submission" date="2024-08" db="EMBL/GenBank/DDBJ databases">
        <authorList>
            <person name="Arias E."/>
        </authorList>
    </citation>
    <scope>NUCLEOTIDE SEQUENCE [LARGE SCALE GENOMIC DNA]</scope>
    <source>
        <strain evidence="2 3">FAM 24106</strain>
    </source>
</reference>
<organism evidence="2 3">
    <name type="scientific">Marinilactibacillus psychrotolerans</name>
    <dbReference type="NCBI Taxonomy" id="191770"/>
    <lineage>
        <taxon>Bacteria</taxon>
        <taxon>Bacillati</taxon>
        <taxon>Bacillota</taxon>
        <taxon>Bacilli</taxon>
        <taxon>Lactobacillales</taxon>
        <taxon>Carnobacteriaceae</taxon>
        <taxon>Marinilactibacillus</taxon>
    </lineage>
</organism>
<evidence type="ECO:0000313" key="3">
    <source>
        <dbReference type="Proteomes" id="UP001625374"/>
    </source>
</evidence>